<dbReference type="Pfam" id="PF12311">
    <property type="entry name" value="DUF3632"/>
    <property type="match status" value="1"/>
</dbReference>
<dbReference type="InterPro" id="IPR053204">
    <property type="entry name" value="Oxopyrrolidines_Biosynth-assoc"/>
</dbReference>
<dbReference type="Proteomes" id="UP000799438">
    <property type="component" value="Unassembled WGS sequence"/>
</dbReference>
<keyword evidence="2" id="KW-1185">Reference proteome</keyword>
<reference evidence="1" key="1">
    <citation type="journal article" date="2020" name="Stud. Mycol.">
        <title>101 Dothideomycetes genomes: a test case for predicting lifestyles and emergence of pathogens.</title>
        <authorList>
            <person name="Haridas S."/>
            <person name="Albert R."/>
            <person name="Binder M."/>
            <person name="Bloem J."/>
            <person name="Labutti K."/>
            <person name="Salamov A."/>
            <person name="Andreopoulos B."/>
            <person name="Baker S."/>
            <person name="Barry K."/>
            <person name="Bills G."/>
            <person name="Bluhm B."/>
            <person name="Cannon C."/>
            <person name="Castanera R."/>
            <person name="Culley D."/>
            <person name="Daum C."/>
            <person name="Ezra D."/>
            <person name="Gonzalez J."/>
            <person name="Henrissat B."/>
            <person name="Kuo A."/>
            <person name="Liang C."/>
            <person name="Lipzen A."/>
            <person name="Lutzoni F."/>
            <person name="Magnuson J."/>
            <person name="Mondo S."/>
            <person name="Nolan M."/>
            <person name="Ohm R."/>
            <person name="Pangilinan J."/>
            <person name="Park H.-J."/>
            <person name="Ramirez L."/>
            <person name="Alfaro M."/>
            <person name="Sun H."/>
            <person name="Tritt A."/>
            <person name="Yoshinaga Y."/>
            <person name="Zwiers L.-H."/>
            <person name="Turgeon B."/>
            <person name="Goodwin S."/>
            <person name="Spatafora J."/>
            <person name="Crous P."/>
            <person name="Grigoriev I."/>
        </authorList>
    </citation>
    <scope>NUCLEOTIDE SEQUENCE</scope>
    <source>
        <strain evidence="1">CBS 121167</strain>
    </source>
</reference>
<dbReference type="PANTHER" id="PTHR38797">
    <property type="entry name" value="NUCLEAR PORE COMPLEX PROTEIN NUP85-RELATED"/>
    <property type="match status" value="1"/>
</dbReference>
<dbReference type="RefSeq" id="XP_033402115.1">
    <property type="nucleotide sequence ID" value="XM_033545995.1"/>
</dbReference>
<dbReference type="GeneID" id="54303501"/>
<sequence>MEPLPDDFVERRQNFTLRYQETVKKELGTDSSDLCTTAHSFIHIITLRASRSKPGTSIEFDLHDLWWTVIQAAKSTPFYSAEHDRMAMLILQARELGVIQQRPEEENKDNPVMYTSQGVIWRDLPFLLTDVYEEWKKAAELRTAEHENLASFIARLLAAGVCGSELAACALWTLRNVLEMSDGEENESESRLPVADERLAVVVRWLRYSGSKLLLLSESGFQIEGEQAEMARPGDLAVAAGVDGGQSGFSMARWAYWKRRGA</sequence>
<protein>
    <submittedName>
        <fullName evidence="1">Uncharacterized protein</fullName>
    </submittedName>
</protein>
<proteinExistence type="predicted"/>
<evidence type="ECO:0000313" key="1">
    <source>
        <dbReference type="EMBL" id="KAF2146406.1"/>
    </source>
</evidence>
<dbReference type="InterPro" id="IPR022085">
    <property type="entry name" value="OpdG"/>
</dbReference>
<gene>
    <name evidence="1" type="ORF">K452DRAFT_355793</name>
</gene>
<dbReference type="OrthoDB" id="5403091at2759"/>
<accession>A0A6A6BQP2</accession>
<organism evidence="1 2">
    <name type="scientific">Aplosporella prunicola CBS 121167</name>
    <dbReference type="NCBI Taxonomy" id="1176127"/>
    <lineage>
        <taxon>Eukaryota</taxon>
        <taxon>Fungi</taxon>
        <taxon>Dikarya</taxon>
        <taxon>Ascomycota</taxon>
        <taxon>Pezizomycotina</taxon>
        <taxon>Dothideomycetes</taxon>
        <taxon>Dothideomycetes incertae sedis</taxon>
        <taxon>Botryosphaeriales</taxon>
        <taxon>Aplosporellaceae</taxon>
        <taxon>Aplosporella</taxon>
    </lineage>
</organism>
<name>A0A6A6BQP2_9PEZI</name>
<dbReference type="EMBL" id="ML995476">
    <property type="protein sequence ID" value="KAF2146406.1"/>
    <property type="molecule type" value="Genomic_DNA"/>
</dbReference>
<evidence type="ECO:0000313" key="2">
    <source>
        <dbReference type="Proteomes" id="UP000799438"/>
    </source>
</evidence>
<dbReference type="AlphaFoldDB" id="A0A6A6BQP2"/>
<dbReference type="PANTHER" id="PTHR38797:SF4">
    <property type="entry name" value="NUCLEAR PORE COMPLEX PROTEIN NUP85"/>
    <property type="match status" value="1"/>
</dbReference>